<protein>
    <submittedName>
        <fullName evidence="2">Uncharacterized protein</fullName>
    </submittedName>
</protein>
<comment type="caution">
    <text evidence="2">The sequence shown here is derived from an EMBL/GenBank/DDBJ whole genome shotgun (WGS) entry which is preliminary data.</text>
</comment>
<evidence type="ECO:0000313" key="3">
    <source>
        <dbReference type="Proteomes" id="UP001054945"/>
    </source>
</evidence>
<dbReference type="EMBL" id="BPLR01021384">
    <property type="protein sequence ID" value="GIX89032.1"/>
    <property type="molecule type" value="Genomic_DNA"/>
</dbReference>
<dbReference type="AlphaFoldDB" id="A0AAV4NVU9"/>
<name>A0AAV4NVU9_CAEEX</name>
<dbReference type="Proteomes" id="UP001054945">
    <property type="component" value="Unassembled WGS sequence"/>
</dbReference>
<evidence type="ECO:0000313" key="2">
    <source>
        <dbReference type="EMBL" id="GIX89032.1"/>
    </source>
</evidence>
<keyword evidence="3" id="KW-1185">Reference proteome</keyword>
<accession>A0AAV4NVU9</accession>
<sequence>MPKGTSLMKIVMVELFFIRRLLSSVDYTTTFVVATDNVSWVASIENLSEPLCLSTAEASRQILSYRVASDTIMKIYIPAADVL</sequence>
<organism evidence="2 3">
    <name type="scientific">Caerostris extrusa</name>
    <name type="common">Bark spider</name>
    <name type="synonym">Caerostris bankana</name>
    <dbReference type="NCBI Taxonomy" id="172846"/>
    <lineage>
        <taxon>Eukaryota</taxon>
        <taxon>Metazoa</taxon>
        <taxon>Ecdysozoa</taxon>
        <taxon>Arthropoda</taxon>
        <taxon>Chelicerata</taxon>
        <taxon>Arachnida</taxon>
        <taxon>Araneae</taxon>
        <taxon>Araneomorphae</taxon>
        <taxon>Entelegynae</taxon>
        <taxon>Araneoidea</taxon>
        <taxon>Araneidae</taxon>
        <taxon>Caerostris</taxon>
    </lineage>
</organism>
<feature type="chain" id="PRO_5043741566" evidence="1">
    <location>
        <begin position="24"/>
        <end position="83"/>
    </location>
</feature>
<evidence type="ECO:0000256" key="1">
    <source>
        <dbReference type="SAM" id="SignalP"/>
    </source>
</evidence>
<proteinExistence type="predicted"/>
<gene>
    <name evidence="2" type="ORF">CEXT_324491</name>
</gene>
<feature type="signal peptide" evidence="1">
    <location>
        <begin position="1"/>
        <end position="23"/>
    </location>
</feature>
<keyword evidence="1" id="KW-0732">Signal</keyword>
<reference evidence="2 3" key="1">
    <citation type="submission" date="2021-06" db="EMBL/GenBank/DDBJ databases">
        <title>Caerostris extrusa draft genome.</title>
        <authorList>
            <person name="Kono N."/>
            <person name="Arakawa K."/>
        </authorList>
    </citation>
    <scope>NUCLEOTIDE SEQUENCE [LARGE SCALE GENOMIC DNA]</scope>
</reference>